<dbReference type="InterPro" id="IPR016161">
    <property type="entry name" value="Ald_DH/histidinol_DH"/>
</dbReference>
<evidence type="ECO:0000256" key="5">
    <source>
        <dbReference type="PROSITE-ProRule" id="PRU10007"/>
    </source>
</evidence>
<dbReference type="InterPro" id="IPR016162">
    <property type="entry name" value="Ald_DH_N"/>
</dbReference>
<dbReference type="PANTHER" id="PTHR43353">
    <property type="entry name" value="SUCCINATE-SEMIALDEHYDE DEHYDROGENASE, MITOCHONDRIAL"/>
    <property type="match status" value="1"/>
</dbReference>
<dbReference type="Gene3D" id="3.40.309.10">
    <property type="entry name" value="Aldehyde Dehydrogenase, Chain A, domain 2"/>
    <property type="match status" value="1"/>
</dbReference>
<dbReference type="InterPro" id="IPR017649">
    <property type="entry name" value="SuccinylGlu_semiald_DH_AstD"/>
</dbReference>
<gene>
    <name evidence="8" type="primary">astD</name>
    <name evidence="8" type="ORF">JYU14_02470</name>
</gene>
<keyword evidence="2" id="KW-0056">Arginine metabolism</keyword>
<accession>A0ABS3AS29</accession>
<dbReference type="EC" id="1.2.1.71" evidence="8"/>
<organism evidence="8 9">
    <name type="scientific">Simkania negevensis</name>
    <dbReference type="NCBI Taxonomy" id="83561"/>
    <lineage>
        <taxon>Bacteria</taxon>
        <taxon>Pseudomonadati</taxon>
        <taxon>Chlamydiota</taxon>
        <taxon>Chlamydiia</taxon>
        <taxon>Parachlamydiales</taxon>
        <taxon>Simkaniaceae</taxon>
        <taxon>Simkania</taxon>
    </lineage>
</organism>
<dbReference type="InterPro" id="IPR050740">
    <property type="entry name" value="Aldehyde_DH_Superfamily"/>
</dbReference>
<evidence type="ECO:0000313" key="9">
    <source>
        <dbReference type="Proteomes" id="UP000722121"/>
    </source>
</evidence>
<dbReference type="Pfam" id="PF00171">
    <property type="entry name" value="Aldedh"/>
    <property type="match status" value="1"/>
</dbReference>
<keyword evidence="3 6" id="KW-0560">Oxidoreductase</keyword>
<keyword evidence="4" id="KW-0520">NAD</keyword>
<reference evidence="8 9" key="1">
    <citation type="submission" date="2021-02" db="EMBL/GenBank/DDBJ databases">
        <title>Activity-based single-cell genomes from oceanic crustal fluid captures similar information to metagenomic and metatranscriptomic surveys with orders of magnitude less sampling.</title>
        <authorList>
            <person name="D'Angelo T.S."/>
            <person name="Orcutt B.N."/>
        </authorList>
    </citation>
    <scope>NUCLEOTIDE SEQUENCE [LARGE SCALE GENOMIC DNA]</scope>
    <source>
        <strain evidence="8">AH-315-G07</strain>
    </source>
</reference>
<name>A0ABS3AS29_9BACT</name>
<feature type="active site" evidence="5">
    <location>
        <position position="245"/>
    </location>
</feature>
<sequence>MEVDHYINGEWIEGQGNPFASNNPATGDIVWEGHEATEKEVKSSVIAARKAFISWSSSPLAHRLSFLEKFINEVEKNKQRLAEAVSMEIGKPLWESTAEVNLVGNKYKLSLEAFSERCGEQLIEEKPRKLTTRFKPLGVLAIFAPFNFPVHLPCAHIIPALIAGNTVVLKPSVAAAYTTHILMECFEHAGFPAGVVNMIQGDKDTGHFLSLHPQVDGLLFTGSYETGRMLAETYCHHPEKILALEMGGNNPLIVHLASDPEAAAYHTILSSYITAGQRCTCARRLIVPEGQENDDFLHALLDMLSAIQVGAYTSSPEPFMGPVVNAKSATKCIEMQQTLLDIGGKPIKPMEHLQTTTGFLSPGIIDMTEATSPPDREIFGPLIQLYRVKDFDAAIQEANNTSYGLSAALFSRHKKLFERFFHEVRAGIINWNSQTTGASGKTPFGGIGYSGNHRPAGYHACDCCSYPIASIEAEELATPTTTMPGINLKQHDEQYRSKL</sequence>
<proteinExistence type="inferred from homology"/>
<dbReference type="InterPro" id="IPR016163">
    <property type="entry name" value="Ald_DH_C"/>
</dbReference>
<dbReference type="NCBIfam" id="TIGR03240">
    <property type="entry name" value="arg_catab_astD"/>
    <property type="match status" value="1"/>
</dbReference>
<dbReference type="PROSITE" id="PS00070">
    <property type="entry name" value="ALDEHYDE_DEHYDR_CYS"/>
    <property type="match status" value="1"/>
</dbReference>
<evidence type="ECO:0000256" key="1">
    <source>
        <dbReference type="ARBA" id="ARBA00009986"/>
    </source>
</evidence>
<evidence type="ECO:0000256" key="2">
    <source>
        <dbReference type="ARBA" id="ARBA00022503"/>
    </source>
</evidence>
<dbReference type="Gene3D" id="3.40.605.10">
    <property type="entry name" value="Aldehyde Dehydrogenase, Chain A, domain 1"/>
    <property type="match status" value="1"/>
</dbReference>
<dbReference type="NCBIfam" id="NF006992">
    <property type="entry name" value="PRK09457.1"/>
    <property type="match status" value="1"/>
</dbReference>
<protein>
    <submittedName>
        <fullName evidence="8">Succinylglutamate-semialdehyde dehydrogenase</fullName>
        <ecNumber evidence="8">1.2.1.71</ecNumber>
    </submittedName>
</protein>
<evidence type="ECO:0000313" key="8">
    <source>
        <dbReference type="EMBL" id="MBN4066927.1"/>
    </source>
</evidence>
<evidence type="ECO:0000256" key="4">
    <source>
        <dbReference type="ARBA" id="ARBA00023027"/>
    </source>
</evidence>
<dbReference type="GO" id="GO:0043824">
    <property type="term" value="F:succinylglutamate-semialdehyde dehydrogenase activity"/>
    <property type="evidence" value="ECO:0007669"/>
    <property type="project" value="UniProtKB-EC"/>
</dbReference>
<dbReference type="Proteomes" id="UP000722121">
    <property type="component" value="Unassembled WGS sequence"/>
</dbReference>
<dbReference type="InterPro" id="IPR029510">
    <property type="entry name" value="Ald_DH_CS_GLU"/>
</dbReference>
<dbReference type="InterPro" id="IPR015590">
    <property type="entry name" value="Aldehyde_DH_dom"/>
</dbReference>
<comment type="caution">
    <text evidence="8">The sequence shown here is derived from an EMBL/GenBank/DDBJ whole genome shotgun (WGS) entry which is preliminary data.</text>
</comment>
<dbReference type="EMBL" id="JAFITR010000039">
    <property type="protein sequence ID" value="MBN4066927.1"/>
    <property type="molecule type" value="Genomic_DNA"/>
</dbReference>
<dbReference type="CDD" id="cd07095">
    <property type="entry name" value="ALDH_SGSD_AstD"/>
    <property type="match status" value="1"/>
</dbReference>
<dbReference type="PROSITE" id="PS00687">
    <property type="entry name" value="ALDEHYDE_DEHYDR_GLU"/>
    <property type="match status" value="1"/>
</dbReference>
<dbReference type="SUPFAM" id="SSF53720">
    <property type="entry name" value="ALDH-like"/>
    <property type="match status" value="1"/>
</dbReference>
<dbReference type="InterPro" id="IPR016160">
    <property type="entry name" value="Ald_DH_CS_CYS"/>
</dbReference>
<keyword evidence="9" id="KW-1185">Reference proteome</keyword>
<comment type="similarity">
    <text evidence="1 6">Belongs to the aldehyde dehydrogenase family.</text>
</comment>
<evidence type="ECO:0000256" key="6">
    <source>
        <dbReference type="RuleBase" id="RU003345"/>
    </source>
</evidence>
<dbReference type="PANTHER" id="PTHR43353:SF5">
    <property type="entry name" value="SUCCINATE-SEMIALDEHYDE DEHYDROGENASE, MITOCHONDRIAL"/>
    <property type="match status" value="1"/>
</dbReference>
<feature type="domain" description="Aldehyde dehydrogenase" evidence="7">
    <location>
        <begin position="11"/>
        <end position="464"/>
    </location>
</feature>
<evidence type="ECO:0000259" key="7">
    <source>
        <dbReference type="Pfam" id="PF00171"/>
    </source>
</evidence>
<evidence type="ECO:0000256" key="3">
    <source>
        <dbReference type="ARBA" id="ARBA00023002"/>
    </source>
</evidence>